<protein>
    <recommendedName>
        <fullName evidence="7">Tetraspanin</fullName>
    </recommendedName>
</protein>
<dbReference type="PIRSF" id="PIRSF002419">
    <property type="entry name" value="Tetraspanin"/>
    <property type="match status" value="1"/>
</dbReference>
<dbReference type="WBParaSite" id="HDID_0000541301-mRNA-1">
    <property type="protein sequence ID" value="HDID_0000541301-mRNA-1"/>
    <property type="gene ID" value="HDID_0000541301"/>
</dbReference>
<evidence type="ECO:0000256" key="7">
    <source>
        <dbReference type="RuleBase" id="RU361218"/>
    </source>
</evidence>
<feature type="transmembrane region" description="Helical" evidence="7">
    <location>
        <begin position="47"/>
        <end position="66"/>
    </location>
</feature>
<evidence type="ECO:0000256" key="4">
    <source>
        <dbReference type="ARBA" id="ARBA00022989"/>
    </source>
</evidence>
<name>A0A0R3SKE8_HYMDI</name>
<keyword evidence="11" id="KW-1185">Reference proteome</keyword>
<reference evidence="8 10" key="2">
    <citation type="submission" date="2018-11" db="EMBL/GenBank/DDBJ databases">
        <authorList>
            <consortium name="Pathogen Informatics"/>
        </authorList>
    </citation>
    <scope>NUCLEOTIDE SEQUENCE [LARGE SCALE GENOMIC DNA]</scope>
</reference>
<feature type="transmembrane region" description="Helical" evidence="7">
    <location>
        <begin position="12"/>
        <end position="35"/>
    </location>
</feature>
<dbReference type="Proteomes" id="UP000321570">
    <property type="component" value="Unassembled WGS sequence"/>
</dbReference>
<dbReference type="EMBL" id="UYSG01002758">
    <property type="protein sequence ID" value="VDL57729.1"/>
    <property type="molecule type" value="Genomic_DNA"/>
</dbReference>
<feature type="disulfide bond" evidence="6">
    <location>
        <begin position="145"/>
        <end position="178"/>
    </location>
</feature>
<evidence type="ECO:0000256" key="2">
    <source>
        <dbReference type="ARBA" id="ARBA00006840"/>
    </source>
</evidence>
<accession>A0A0R3SKE8</accession>
<dbReference type="InterPro" id="IPR000301">
    <property type="entry name" value="Tetraspanin_animals"/>
</dbReference>
<keyword evidence="3 7" id="KW-0812">Transmembrane</keyword>
<dbReference type="InterPro" id="IPR008952">
    <property type="entry name" value="Tetraspanin_EC2_sf"/>
</dbReference>
<keyword evidence="5 7" id="KW-0472">Membrane</keyword>
<feature type="transmembrane region" description="Helical" evidence="7">
    <location>
        <begin position="78"/>
        <end position="105"/>
    </location>
</feature>
<dbReference type="GO" id="GO:0005886">
    <property type="term" value="C:plasma membrane"/>
    <property type="evidence" value="ECO:0007669"/>
    <property type="project" value="TreeGrafter"/>
</dbReference>
<evidence type="ECO:0000313" key="10">
    <source>
        <dbReference type="Proteomes" id="UP000274504"/>
    </source>
</evidence>
<proteinExistence type="inferred from homology"/>
<sequence length="221" mass="23506">MSCTTQCLRICLIVFNAIVFITGGVMSGFGMYLLVRSQEFGLTGTASGIPIFIIVLGFLVLAVGSFGCCSASKLSRGLLITVGFAMIVGIIIIAEIVGAVLLIVLKDKAKEGVNNYFSNAIRQIQSDQNKELEEVITKLQAAFNCCGASAPTDWKDPSLSCCKPGEQTPCNHDLQQGCIDAIYAWVKQNLLAFAAAVLILSVIEVGSIVAASSIIKRGEYI</sequence>
<dbReference type="Gene3D" id="1.10.1450.10">
    <property type="entry name" value="Tetraspanin"/>
    <property type="match status" value="1"/>
</dbReference>
<dbReference type="SUPFAM" id="SSF48652">
    <property type="entry name" value="Tetraspanin"/>
    <property type="match status" value="1"/>
</dbReference>
<evidence type="ECO:0000256" key="1">
    <source>
        <dbReference type="ARBA" id="ARBA00004141"/>
    </source>
</evidence>
<dbReference type="Pfam" id="PF00335">
    <property type="entry name" value="Tetraspanin"/>
    <property type="match status" value="1"/>
</dbReference>
<dbReference type="CDD" id="cd03127">
    <property type="entry name" value="tetraspanin_LEL"/>
    <property type="match status" value="1"/>
</dbReference>
<feature type="transmembrane region" description="Helical" evidence="7">
    <location>
        <begin position="190"/>
        <end position="215"/>
    </location>
</feature>
<dbReference type="PANTHER" id="PTHR19282:SF515">
    <property type="entry name" value="TETRASPANIN"/>
    <property type="match status" value="1"/>
</dbReference>
<dbReference type="EMBL" id="CABIJS010000566">
    <property type="protein sequence ID" value="VUZ53694.1"/>
    <property type="molecule type" value="Genomic_DNA"/>
</dbReference>
<gene>
    <name evidence="8" type="ORF">HDID_LOCUS5411</name>
    <name evidence="9" type="ORF">WMSIL1_LOCUS12022</name>
</gene>
<keyword evidence="6" id="KW-1015">Disulfide bond</keyword>
<evidence type="ECO:0000313" key="12">
    <source>
        <dbReference type="WBParaSite" id="HDID_0000541301-mRNA-1"/>
    </source>
</evidence>
<dbReference type="PRINTS" id="PR00259">
    <property type="entry name" value="TMFOUR"/>
</dbReference>
<dbReference type="STRING" id="6216.A0A0R3SKE8"/>
<reference evidence="9 11" key="3">
    <citation type="submission" date="2019-07" db="EMBL/GenBank/DDBJ databases">
        <authorList>
            <person name="Jastrzebski P J."/>
            <person name="Paukszto L."/>
            <person name="Jastrzebski P J."/>
        </authorList>
    </citation>
    <scope>NUCLEOTIDE SEQUENCE [LARGE SCALE GENOMIC DNA]</scope>
    <source>
        <strain evidence="9 11">WMS-il1</strain>
    </source>
</reference>
<evidence type="ECO:0000256" key="3">
    <source>
        <dbReference type="ARBA" id="ARBA00022692"/>
    </source>
</evidence>
<evidence type="ECO:0000313" key="9">
    <source>
        <dbReference type="EMBL" id="VUZ53694.1"/>
    </source>
</evidence>
<evidence type="ECO:0000256" key="5">
    <source>
        <dbReference type="ARBA" id="ARBA00023136"/>
    </source>
</evidence>
<comment type="subcellular location">
    <subcellularLocation>
        <location evidence="1 7">Membrane</location>
        <topology evidence="1 7">Multi-pass membrane protein</topology>
    </subcellularLocation>
</comment>
<dbReference type="Proteomes" id="UP000274504">
    <property type="component" value="Unassembled WGS sequence"/>
</dbReference>
<comment type="similarity">
    <text evidence="2 7">Belongs to the tetraspanin (TM4SF) family.</text>
</comment>
<organism evidence="12">
    <name type="scientific">Hymenolepis diminuta</name>
    <name type="common">Rat tapeworm</name>
    <dbReference type="NCBI Taxonomy" id="6216"/>
    <lineage>
        <taxon>Eukaryota</taxon>
        <taxon>Metazoa</taxon>
        <taxon>Spiralia</taxon>
        <taxon>Lophotrochozoa</taxon>
        <taxon>Platyhelminthes</taxon>
        <taxon>Cestoda</taxon>
        <taxon>Eucestoda</taxon>
        <taxon>Cyclophyllidea</taxon>
        <taxon>Hymenolepididae</taxon>
        <taxon>Hymenolepis</taxon>
    </lineage>
</organism>
<evidence type="ECO:0000313" key="11">
    <source>
        <dbReference type="Proteomes" id="UP000321570"/>
    </source>
</evidence>
<keyword evidence="4 7" id="KW-1133">Transmembrane helix</keyword>
<evidence type="ECO:0000313" key="8">
    <source>
        <dbReference type="EMBL" id="VDL57729.1"/>
    </source>
</evidence>
<dbReference type="AlphaFoldDB" id="A0A0R3SKE8"/>
<reference evidence="12" key="1">
    <citation type="submission" date="2017-02" db="UniProtKB">
        <authorList>
            <consortium name="WormBaseParasite"/>
        </authorList>
    </citation>
    <scope>IDENTIFICATION</scope>
</reference>
<evidence type="ECO:0000256" key="6">
    <source>
        <dbReference type="PIRSR" id="PIRSR002419-1"/>
    </source>
</evidence>
<dbReference type="InterPro" id="IPR018499">
    <property type="entry name" value="Tetraspanin/Peripherin"/>
</dbReference>
<dbReference type="PANTHER" id="PTHR19282">
    <property type="entry name" value="TETRASPANIN"/>
    <property type="match status" value="1"/>
</dbReference>
<dbReference type="OrthoDB" id="10033535at2759"/>
<feature type="disulfide bond" evidence="6">
    <location>
        <begin position="146"/>
        <end position="162"/>
    </location>
</feature>